<feature type="transmembrane region" description="Helical" evidence="9">
    <location>
        <begin position="192"/>
        <end position="212"/>
    </location>
</feature>
<evidence type="ECO:0000313" key="12">
    <source>
        <dbReference type="Proteomes" id="UP000618343"/>
    </source>
</evidence>
<name>A0A832ZSS8_9EURY</name>
<evidence type="ECO:0000256" key="1">
    <source>
        <dbReference type="ARBA" id="ARBA00004651"/>
    </source>
</evidence>
<dbReference type="Proteomes" id="UP000618343">
    <property type="component" value="Unassembled WGS sequence"/>
</dbReference>
<organism evidence="11 12">
    <name type="scientific">Methanothermococcus okinawensis</name>
    <dbReference type="NCBI Taxonomy" id="155863"/>
    <lineage>
        <taxon>Archaea</taxon>
        <taxon>Methanobacteriati</taxon>
        <taxon>Methanobacteriota</taxon>
        <taxon>Methanomada group</taxon>
        <taxon>Methanococci</taxon>
        <taxon>Methanococcales</taxon>
        <taxon>Methanococcaceae</taxon>
        <taxon>Methanothermococcus</taxon>
    </lineage>
</organism>
<dbReference type="PANTHER" id="PTHR11795">
    <property type="entry name" value="BRANCHED-CHAIN AMINO ACID TRANSPORT SYSTEM PERMEASE PROTEIN LIVH"/>
    <property type="match status" value="1"/>
</dbReference>
<dbReference type="Proteomes" id="UP000643554">
    <property type="component" value="Unassembled WGS sequence"/>
</dbReference>
<keyword evidence="7 9" id="KW-0472">Membrane</keyword>
<comment type="similarity">
    <text evidence="8">Belongs to the binding-protein-dependent transport system permease family. LivHM subfamily.</text>
</comment>
<dbReference type="GO" id="GO:0005886">
    <property type="term" value="C:plasma membrane"/>
    <property type="evidence" value="ECO:0007669"/>
    <property type="project" value="UniProtKB-SubCell"/>
</dbReference>
<evidence type="ECO:0000256" key="2">
    <source>
        <dbReference type="ARBA" id="ARBA00022448"/>
    </source>
</evidence>
<dbReference type="CDD" id="cd06582">
    <property type="entry name" value="TM_PBP1_LivH_like"/>
    <property type="match status" value="1"/>
</dbReference>
<evidence type="ECO:0000256" key="6">
    <source>
        <dbReference type="ARBA" id="ARBA00022989"/>
    </source>
</evidence>
<sequence>MIDVVIGAIVWSNLLVLLALGLTMTYITTGVPNFAQASFAIIGSYIALTLLRLAELHPYLSLPVTFILGGILGLLTYYLALKPLIKRKASIEMLMIATLAWDLILFGITGAYSELLSSITKKTETLFVFTYLDFEFYGLPGRLIVSSLLVLLTILGLYLLLYKTKFGIALRASMENPSLAEAMGINVENTRLFSWFLSGALACMAGSVLPFLQEIVPQTGYFIIVSIFAASIVGGLYHILGALIGGYIIGISESLFTYVLSIFLGPGVLVYSKVISLLMMIVTILIHPKGITGTELWRKVERWLNL</sequence>
<dbReference type="EMBL" id="DQUI01000011">
    <property type="protein sequence ID" value="HIP83923.1"/>
    <property type="molecule type" value="Genomic_DNA"/>
</dbReference>
<feature type="transmembrane region" description="Helical" evidence="9">
    <location>
        <begin position="244"/>
        <end position="264"/>
    </location>
</feature>
<evidence type="ECO:0000256" key="4">
    <source>
        <dbReference type="ARBA" id="ARBA00022692"/>
    </source>
</evidence>
<reference evidence="11" key="1">
    <citation type="journal article" date="2020" name="ISME J.">
        <title>Gammaproteobacteria mediating utilization of methyl-, sulfur- and petroleum organic compounds in deep ocean hydrothermal plumes.</title>
        <authorList>
            <person name="Zhou Z."/>
            <person name="Liu Y."/>
            <person name="Pan J."/>
            <person name="Cron B.R."/>
            <person name="Toner B.M."/>
            <person name="Anantharaman K."/>
            <person name="Breier J.A."/>
            <person name="Dick G.J."/>
            <person name="Li M."/>
        </authorList>
    </citation>
    <scope>NUCLEOTIDE SEQUENCE</scope>
    <source>
        <strain evidence="10">SZUA-1453</strain>
        <strain evidence="11">SZUA-1471</strain>
    </source>
</reference>
<evidence type="ECO:0000256" key="8">
    <source>
        <dbReference type="ARBA" id="ARBA00037998"/>
    </source>
</evidence>
<evidence type="ECO:0000256" key="7">
    <source>
        <dbReference type="ARBA" id="ARBA00023136"/>
    </source>
</evidence>
<accession>A0A832ZSS8</accession>
<evidence type="ECO:0000256" key="3">
    <source>
        <dbReference type="ARBA" id="ARBA00022475"/>
    </source>
</evidence>
<dbReference type="AlphaFoldDB" id="A0A832ZSS8"/>
<dbReference type="Pfam" id="PF02653">
    <property type="entry name" value="BPD_transp_2"/>
    <property type="match status" value="1"/>
</dbReference>
<protein>
    <submittedName>
        <fullName evidence="11">Branched-chain amino acid ABC transporter permease</fullName>
    </submittedName>
</protein>
<feature type="transmembrane region" description="Helical" evidence="9">
    <location>
        <begin position="60"/>
        <end position="81"/>
    </location>
</feature>
<dbReference type="GO" id="GO:0006865">
    <property type="term" value="P:amino acid transport"/>
    <property type="evidence" value="ECO:0007669"/>
    <property type="project" value="UniProtKB-KW"/>
</dbReference>
<evidence type="ECO:0000256" key="9">
    <source>
        <dbReference type="SAM" id="Phobius"/>
    </source>
</evidence>
<evidence type="ECO:0000313" key="11">
    <source>
        <dbReference type="EMBL" id="HIP91763.1"/>
    </source>
</evidence>
<comment type="subcellular location">
    <subcellularLocation>
        <location evidence="1">Cell membrane</location>
        <topology evidence="1">Multi-pass membrane protein</topology>
    </subcellularLocation>
</comment>
<dbReference type="InterPro" id="IPR001851">
    <property type="entry name" value="ABC_transp_permease"/>
</dbReference>
<keyword evidence="3" id="KW-1003">Cell membrane</keyword>
<feature type="transmembrane region" description="Helical" evidence="9">
    <location>
        <begin position="270"/>
        <end position="288"/>
    </location>
</feature>
<feature type="transmembrane region" description="Helical" evidence="9">
    <location>
        <begin position="93"/>
        <end position="112"/>
    </location>
</feature>
<comment type="caution">
    <text evidence="11">The sequence shown here is derived from an EMBL/GenBank/DDBJ whole genome shotgun (WGS) entry which is preliminary data.</text>
</comment>
<proteinExistence type="inferred from homology"/>
<keyword evidence="5" id="KW-0029">Amino-acid transport</keyword>
<evidence type="ECO:0000313" key="10">
    <source>
        <dbReference type="EMBL" id="HIP83923.1"/>
    </source>
</evidence>
<keyword evidence="4 9" id="KW-0812">Transmembrane</keyword>
<keyword evidence="2" id="KW-0813">Transport</keyword>
<gene>
    <name evidence="10" type="ORF">EYH15_00280</name>
    <name evidence="11" type="ORF">EYH21_05640</name>
</gene>
<dbReference type="GO" id="GO:0022857">
    <property type="term" value="F:transmembrane transporter activity"/>
    <property type="evidence" value="ECO:0007669"/>
    <property type="project" value="InterPro"/>
</dbReference>
<dbReference type="PANTHER" id="PTHR11795:SF449">
    <property type="entry name" value="BRANCHED-CHAIN AMINO ACID TRANSPORT PERMEASE PROTEIN LIVH-RELATED"/>
    <property type="match status" value="1"/>
</dbReference>
<keyword evidence="6 9" id="KW-1133">Transmembrane helix</keyword>
<evidence type="ECO:0000256" key="5">
    <source>
        <dbReference type="ARBA" id="ARBA00022970"/>
    </source>
</evidence>
<dbReference type="InterPro" id="IPR052157">
    <property type="entry name" value="BCAA_transport_permease"/>
</dbReference>
<feature type="transmembrane region" description="Helical" evidence="9">
    <location>
        <begin position="218"/>
        <end position="237"/>
    </location>
</feature>
<feature type="transmembrane region" description="Helical" evidence="9">
    <location>
        <begin position="6"/>
        <end position="27"/>
    </location>
</feature>
<dbReference type="EMBL" id="DQUO01000067">
    <property type="protein sequence ID" value="HIP91763.1"/>
    <property type="molecule type" value="Genomic_DNA"/>
</dbReference>
<feature type="transmembrane region" description="Helical" evidence="9">
    <location>
        <begin position="143"/>
        <end position="161"/>
    </location>
</feature>